<dbReference type="InterPro" id="IPR059061">
    <property type="entry name" value="Gins15_N"/>
</dbReference>
<keyword evidence="4" id="KW-1185">Reference proteome</keyword>
<gene>
    <name evidence="3" type="ORF">GC250_11075</name>
</gene>
<dbReference type="EMBL" id="WGGD01000005">
    <property type="protein sequence ID" value="MUN29960.1"/>
    <property type="molecule type" value="Genomic_DNA"/>
</dbReference>
<name>A0A6A9QNR3_SULME</name>
<dbReference type="OrthoDB" id="34038at2157"/>
<dbReference type="AlphaFoldDB" id="A0A6A9QNR3"/>
<dbReference type="Pfam" id="PF25865">
    <property type="entry name" value="Gins15_C"/>
    <property type="match status" value="1"/>
</dbReference>
<sequence>MLDEILRKELDYDDLIQVSMDEVTKEDLKIKKVLNPITDPINKEQLRVMKEMANSIFELRLSKVLEGKPPTGFDKGIMEAVMRMKRFYVSFLSSELVIKNGKVLCTVKNELIFKGKKLSEGDIVLLDFTDAVLFYITNYITPCSLFKSDNDEGSKEP</sequence>
<reference evidence="3 4" key="1">
    <citation type="submission" date="2019-10" db="EMBL/GenBank/DDBJ databases">
        <title>Sequencing and Assembly of Multiple Reported Metal-Biooxidizing Members of the Extremely Thermoacidophilic Archaeal Family Sulfolobaceae.</title>
        <authorList>
            <person name="Counts J.A."/>
            <person name="Kelly R.M."/>
        </authorList>
    </citation>
    <scope>NUCLEOTIDE SEQUENCE [LARGE SCALE GENOMIC DNA]</scope>
    <source>
        <strain evidence="3 4">DSM 6482</strain>
    </source>
</reference>
<evidence type="ECO:0000313" key="3">
    <source>
        <dbReference type="EMBL" id="MUN29960.1"/>
    </source>
</evidence>
<evidence type="ECO:0000313" key="4">
    <source>
        <dbReference type="Proteomes" id="UP000470772"/>
    </source>
</evidence>
<organism evidence="3 4">
    <name type="scientific">Sulfuracidifex metallicus DSM 6482 = JCM 9184</name>
    <dbReference type="NCBI Taxonomy" id="523847"/>
    <lineage>
        <taxon>Archaea</taxon>
        <taxon>Thermoproteota</taxon>
        <taxon>Thermoprotei</taxon>
        <taxon>Sulfolobales</taxon>
        <taxon>Sulfolobaceae</taxon>
        <taxon>Sulfuracidifex</taxon>
    </lineage>
</organism>
<dbReference type="Proteomes" id="UP000470772">
    <property type="component" value="Unassembled WGS sequence"/>
</dbReference>
<accession>A0A6A9QNR3</accession>
<evidence type="ECO:0000259" key="1">
    <source>
        <dbReference type="Pfam" id="PF25864"/>
    </source>
</evidence>
<proteinExistence type="predicted"/>
<dbReference type="Pfam" id="PF25864">
    <property type="entry name" value="Gins15_N"/>
    <property type="match status" value="1"/>
</dbReference>
<evidence type="ECO:0000259" key="2">
    <source>
        <dbReference type="Pfam" id="PF25865"/>
    </source>
</evidence>
<feature type="domain" description="Gins15 C-terminal" evidence="2">
    <location>
        <begin position="98"/>
        <end position="143"/>
    </location>
</feature>
<comment type="caution">
    <text evidence="3">The sequence shown here is derived from an EMBL/GenBank/DDBJ whole genome shotgun (WGS) entry which is preliminary data.</text>
</comment>
<protein>
    <submittedName>
        <fullName evidence="3">Uncharacterized protein</fullName>
    </submittedName>
</protein>
<feature type="domain" description="Gins15 N-terminal" evidence="1">
    <location>
        <begin position="1"/>
        <end position="74"/>
    </location>
</feature>
<dbReference type="RefSeq" id="WP_054838883.1">
    <property type="nucleotide sequence ID" value="NZ_BBBY01000023.1"/>
</dbReference>
<dbReference type="InterPro" id="IPR059062">
    <property type="entry name" value="Gins15_C"/>
</dbReference>